<name>A0A0C9QDV6_LACPA</name>
<dbReference type="PROSITE" id="PS50929">
    <property type="entry name" value="ABC_TM1F"/>
    <property type="match status" value="1"/>
</dbReference>
<dbReference type="SUPFAM" id="SSF52540">
    <property type="entry name" value="P-loop containing nucleoside triphosphate hydrolases"/>
    <property type="match status" value="1"/>
</dbReference>
<keyword evidence="3 8" id="KW-0812">Transmembrane</keyword>
<dbReference type="SUPFAM" id="SSF90123">
    <property type="entry name" value="ABC transporter transmembrane region"/>
    <property type="match status" value="1"/>
</dbReference>
<dbReference type="GO" id="GO:0005886">
    <property type="term" value="C:plasma membrane"/>
    <property type="evidence" value="ECO:0007669"/>
    <property type="project" value="UniProtKB-SubCell"/>
</dbReference>
<gene>
    <name evidence="11" type="ORF">LC0644_2551</name>
</gene>
<dbReference type="PROSITE" id="PS00211">
    <property type="entry name" value="ABC_TRANSPORTER_1"/>
    <property type="match status" value="1"/>
</dbReference>
<dbReference type="InterPro" id="IPR003439">
    <property type="entry name" value="ABC_transporter-like_ATP-bd"/>
</dbReference>
<evidence type="ECO:0000256" key="7">
    <source>
        <dbReference type="ARBA" id="ARBA00023136"/>
    </source>
</evidence>
<comment type="subcellular location">
    <subcellularLocation>
        <location evidence="1">Cell membrane</location>
        <topology evidence="1">Multi-pass membrane protein</topology>
    </subcellularLocation>
</comment>
<protein>
    <submittedName>
        <fullName evidence="11">ABC-type multidrug transport system protein</fullName>
    </submittedName>
</protein>
<dbReference type="SMART" id="SM00382">
    <property type="entry name" value="AAA"/>
    <property type="match status" value="1"/>
</dbReference>
<evidence type="ECO:0000256" key="8">
    <source>
        <dbReference type="SAM" id="Phobius"/>
    </source>
</evidence>
<dbReference type="Proteomes" id="UP000032552">
    <property type="component" value="Unassembled WGS sequence"/>
</dbReference>
<dbReference type="InterPro" id="IPR003593">
    <property type="entry name" value="AAA+_ATPase"/>
</dbReference>
<feature type="domain" description="ABC transmembrane type-1" evidence="10">
    <location>
        <begin position="23"/>
        <end position="321"/>
    </location>
</feature>
<reference evidence="12" key="1">
    <citation type="submission" date="2014-05" db="EMBL/GenBank/DDBJ databases">
        <title>Whole genome sequencing of Lactobacillus casei NRIC0644.</title>
        <authorList>
            <person name="Atarashi H."/>
            <person name="Yoshida Y."/>
            <person name="Fujimura S."/>
            <person name="Tanaka N."/>
            <person name="Shiwa Y."/>
            <person name="Yoshikawa H."/>
            <person name="Okada S."/>
            <person name="Nakagawa J."/>
        </authorList>
    </citation>
    <scope>NUCLEOTIDE SEQUENCE [LARGE SCALE GENOMIC DNA]</scope>
    <source>
        <strain evidence="12">NRIC0644</strain>
    </source>
</reference>
<evidence type="ECO:0000256" key="1">
    <source>
        <dbReference type="ARBA" id="ARBA00004651"/>
    </source>
</evidence>
<evidence type="ECO:0000256" key="3">
    <source>
        <dbReference type="ARBA" id="ARBA00022692"/>
    </source>
</evidence>
<keyword evidence="7 8" id="KW-0472">Membrane</keyword>
<dbReference type="PANTHER" id="PTHR43394">
    <property type="entry name" value="ATP-DEPENDENT PERMEASE MDL1, MITOCHONDRIAL"/>
    <property type="match status" value="1"/>
</dbReference>
<dbReference type="AlphaFoldDB" id="A0A0C9QDV6"/>
<dbReference type="InterPro" id="IPR011527">
    <property type="entry name" value="ABC1_TM_dom"/>
</dbReference>
<dbReference type="Gene3D" id="1.20.1560.10">
    <property type="entry name" value="ABC transporter type 1, transmembrane domain"/>
    <property type="match status" value="1"/>
</dbReference>
<feature type="transmembrane region" description="Helical" evidence="8">
    <location>
        <begin position="75"/>
        <end position="97"/>
    </location>
</feature>
<keyword evidence="2" id="KW-0813">Transport</keyword>
<evidence type="ECO:0000259" key="10">
    <source>
        <dbReference type="PROSITE" id="PS50929"/>
    </source>
</evidence>
<dbReference type="PANTHER" id="PTHR43394:SF1">
    <property type="entry name" value="ATP-BINDING CASSETTE SUB-FAMILY B MEMBER 10, MITOCHONDRIAL"/>
    <property type="match status" value="1"/>
</dbReference>
<evidence type="ECO:0000256" key="2">
    <source>
        <dbReference type="ARBA" id="ARBA00022448"/>
    </source>
</evidence>
<dbReference type="GO" id="GO:0016887">
    <property type="term" value="F:ATP hydrolysis activity"/>
    <property type="evidence" value="ECO:0007669"/>
    <property type="project" value="InterPro"/>
</dbReference>
<dbReference type="Pfam" id="PF00005">
    <property type="entry name" value="ABC_tran"/>
    <property type="match status" value="1"/>
</dbReference>
<feature type="domain" description="ABC transporter" evidence="9">
    <location>
        <begin position="354"/>
        <end position="588"/>
    </location>
</feature>
<dbReference type="Gene3D" id="3.40.50.300">
    <property type="entry name" value="P-loop containing nucleotide triphosphate hydrolases"/>
    <property type="match status" value="1"/>
</dbReference>
<keyword evidence="5" id="KW-0067">ATP-binding</keyword>
<organism evidence="11 12">
    <name type="scientific">Lacticaseibacillus paracasei NRIC 0644</name>
    <dbReference type="NCBI Taxonomy" id="1435038"/>
    <lineage>
        <taxon>Bacteria</taxon>
        <taxon>Bacillati</taxon>
        <taxon>Bacillota</taxon>
        <taxon>Bacilli</taxon>
        <taxon>Lactobacillales</taxon>
        <taxon>Lactobacillaceae</taxon>
        <taxon>Lacticaseibacillus</taxon>
    </lineage>
</organism>
<accession>A0A0C9QDV6</accession>
<dbReference type="InterPro" id="IPR036640">
    <property type="entry name" value="ABC1_TM_sf"/>
</dbReference>
<feature type="transmembrane region" description="Helical" evidence="8">
    <location>
        <begin position="257"/>
        <end position="280"/>
    </location>
</feature>
<dbReference type="EMBL" id="BAYM01000389">
    <property type="protein sequence ID" value="GAN37962.1"/>
    <property type="molecule type" value="Genomic_DNA"/>
</dbReference>
<evidence type="ECO:0000313" key="12">
    <source>
        <dbReference type="Proteomes" id="UP000032552"/>
    </source>
</evidence>
<dbReference type="InterPro" id="IPR039421">
    <property type="entry name" value="Type_1_exporter"/>
</dbReference>
<dbReference type="GO" id="GO:0005524">
    <property type="term" value="F:ATP binding"/>
    <property type="evidence" value="ECO:0007669"/>
    <property type="project" value="UniProtKB-KW"/>
</dbReference>
<dbReference type="PROSITE" id="PS50893">
    <property type="entry name" value="ABC_TRANSPORTER_2"/>
    <property type="match status" value="1"/>
</dbReference>
<feature type="transmembrane region" description="Helical" evidence="8">
    <location>
        <begin position="174"/>
        <end position="193"/>
    </location>
</feature>
<evidence type="ECO:0000313" key="11">
    <source>
        <dbReference type="EMBL" id="GAN37962.1"/>
    </source>
</evidence>
<comment type="caution">
    <text evidence="11">The sequence shown here is derived from an EMBL/GenBank/DDBJ whole genome shotgun (WGS) entry which is preliminary data.</text>
</comment>
<feature type="transmembrane region" description="Helical" evidence="8">
    <location>
        <begin position="20"/>
        <end position="43"/>
    </location>
</feature>
<keyword evidence="6 8" id="KW-1133">Transmembrane helix</keyword>
<evidence type="ECO:0000256" key="5">
    <source>
        <dbReference type="ARBA" id="ARBA00022840"/>
    </source>
</evidence>
<feature type="transmembrane region" description="Helical" evidence="8">
    <location>
        <begin position="286"/>
        <end position="302"/>
    </location>
</feature>
<evidence type="ECO:0000256" key="4">
    <source>
        <dbReference type="ARBA" id="ARBA00022741"/>
    </source>
</evidence>
<proteinExistence type="predicted"/>
<sequence length="593" mass="65712">MKDLKNAGKFYAHYLKPYWIELLITTILVGISTWAIVVAPTYMGRAIEELATYVQQWMNPATRAQATFTTFNHTLAIFVLLYIIDATSILISSLLLSKISGYSTGTMRVGLFRKMQRMKVNYFDSHSDGDILSRFTSDLDNIFNAMNQALIEIFLSGAQFIGIIWMMFTQNATLAWITMASTPVAIGLSAFVMHQASVSVDRQQDDIGRLNGYINEQITGQKMLITNGLQQESVAGFQPYNAAVRKSNLRGQIWSGILNPLLMGLSLLNTAIVIFAGSWLALNGSLSQGAALALVVVFVNYAQQYYQPIVQLTSLFNMIQLAITGARRITEVREQPDEVDPPEGKTLDGLKHELLIDNVHFSYIPGKEILHGVTIKVDKGEMVALVGPTGSGKTTVMNLLNRFYDVDSGAITFDGVDVREFKLASLRQNVGIVLQDPQLFSGTIRDNIRFGDPDADQARVEAAAKQANIHDFIVSLPEGYDTFVSDEQSVFSAGQKQLMSIARTILTNPRLLILDEATSNVDTVTEAKIQAAMDNVIQGRTSFVIAHRLKTILNADKIVVLRDGNIIEEGSHEQLLAQNGFYAELYHNQMVFE</sequence>
<dbReference type="RefSeq" id="WP_045624488.1">
    <property type="nucleotide sequence ID" value="NZ_BAYM01000389.1"/>
</dbReference>
<dbReference type="InterPro" id="IPR027417">
    <property type="entry name" value="P-loop_NTPase"/>
</dbReference>
<dbReference type="Pfam" id="PF00664">
    <property type="entry name" value="ABC_membrane"/>
    <property type="match status" value="1"/>
</dbReference>
<evidence type="ECO:0000256" key="6">
    <source>
        <dbReference type="ARBA" id="ARBA00022989"/>
    </source>
</evidence>
<dbReference type="InterPro" id="IPR017871">
    <property type="entry name" value="ABC_transporter-like_CS"/>
</dbReference>
<evidence type="ECO:0000259" key="9">
    <source>
        <dbReference type="PROSITE" id="PS50893"/>
    </source>
</evidence>
<keyword evidence="4" id="KW-0547">Nucleotide-binding</keyword>
<dbReference type="CDD" id="cd18547">
    <property type="entry name" value="ABC_6TM_Tm288_like"/>
    <property type="match status" value="1"/>
</dbReference>
<dbReference type="FunFam" id="3.40.50.300:FF:000287">
    <property type="entry name" value="Multidrug ABC transporter ATP-binding protein"/>
    <property type="match status" value="1"/>
</dbReference>
<feature type="transmembrane region" description="Helical" evidence="8">
    <location>
        <begin position="149"/>
        <end position="168"/>
    </location>
</feature>
<dbReference type="GO" id="GO:0015421">
    <property type="term" value="F:ABC-type oligopeptide transporter activity"/>
    <property type="evidence" value="ECO:0007669"/>
    <property type="project" value="TreeGrafter"/>
</dbReference>